<comment type="caution">
    <text evidence="2">The sequence shown here is derived from an EMBL/GenBank/DDBJ whole genome shotgun (WGS) entry which is preliminary data.</text>
</comment>
<dbReference type="OrthoDB" id="3065666at2759"/>
<name>A0A4Y7TLM2_COPMI</name>
<organism evidence="2 3">
    <name type="scientific">Coprinellus micaceus</name>
    <name type="common">Glistening ink-cap mushroom</name>
    <name type="synonym">Coprinus micaceus</name>
    <dbReference type="NCBI Taxonomy" id="71717"/>
    <lineage>
        <taxon>Eukaryota</taxon>
        <taxon>Fungi</taxon>
        <taxon>Dikarya</taxon>
        <taxon>Basidiomycota</taxon>
        <taxon>Agaricomycotina</taxon>
        <taxon>Agaricomycetes</taxon>
        <taxon>Agaricomycetidae</taxon>
        <taxon>Agaricales</taxon>
        <taxon>Agaricineae</taxon>
        <taxon>Psathyrellaceae</taxon>
        <taxon>Coprinellus</taxon>
    </lineage>
</organism>
<feature type="region of interest" description="Disordered" evidence="1">
    <location>
        <begin position="210"/>
        <end position="242"/>
    </location>
</feature>
<evidence type="ECO:0000313" key="3">
    <source>
        <dbReference type="Proteomes" id="UP000298030"/>
    </source>
</evidence>
<gene>
    <name evidence="2" type="ORF">FA13DRAFT_1729929</name>
</gene>
<accession>A0A4Y7TLM2</accession>
<keyword evidence="3" id="KW-1185">Reference proteome</keyword>
<sequence>MATPSRASYTNLPAELRETILSQCTRGTLAALSLTSRGIANDAEAMLYETISLHALREDELICCLRTLCDPRGSRKAQLIQTFAITYADSYSIPIAVRSVGYALQNMTSLKVLSVWGPEQFDTEVEEAIRCAFVHLVNAGSVGLKTHSLHRSHLPNIRRVYLSNLKEFEPLLKSRHSLEVVGLWFNSNDEKEKDSIGEMRLRQPLALRRLSREPFSPSQSNKESQSDGSGLDPNPRGEGFTPDPWVISIEYREHYYGDTALRTLTIHECPLTGKRTLDTPSFVEFPAKNGPAHDQIHQDLLLDFPQDYDLDRTNAIRVVLCDLSSQSLTWAHWVVLSTLEKYPDSRGPLAERPMVQLSIIKPPKRPFNLIPLRVPLKRFFDDLLAQGIEELEVNEYFNPPGRNESRQDPEVSGEDSVEMAKVFTPILCESMATKAQAPTEFRLQLFEEECDLP</sequence>
<protein>
    <submittedName>
        <fullName evidence="2">Uncharacterized protein</fullName>
    </submittedName>
</protein>
<evidence type="ECO:0000256" key="1">
    <source>
        <dbReference type="SAM" id="MobiDB-lite"/>
    </source>
</evidence>
<dbReference type="EMBL" id="QPFP01000010">
    <property type="protein sequence ID" value="TEB34419.1"/>
    <property type="molecule type" value="Genomic_DNA"/>
</dbReference>
<reference evidence="2 3" key="1">
    <citation type="journal article" date="2019" name="Nat. Ecol. Evol.">
        <title>Megaphylogeny resolves global patterns of mushroom evolution.</title>
        <authorList>
            <person name="Varga T."/>
            <person name="Krizsan K."/>
            <person name="Foldi C."/>
            <person name="Dima B."/>
            <person name="Sanchez-Garcia M."/>
            <person name="Sanchez-Ramirez S."/>
            <person name="Szollosi G.J."/>
            <person name="Szarkandi J.G."/>
            <person name="Papp V."/>
            <person name="Albert L."/>
            <person name="Andreopoulos W."/>
            <person name="Angelini C."/>
            <person name="Antonin V."/>
            <person name="Barry K.W."/>
            <person name="Bougher N.L."/>
            <person name="Buchanan P."/>
            <person name="Buyck B."/>
            <person name="Bense V."/>
            <person name="Catcheside P."/>
            <person name="Chovatia M."/>
            <person name="Cooper J."/>
            <person name="Damon W."/>
            <person name="Desjardin D."/>
            <person name="Finy P."/>
            <person name="Geml J."/>
            <person name="Haridas S."/>
            <person name="Hughes K."/>
            <person name="Justo A."/>
            <person name="Karasinski D."/>
            <person name="Kautmanova I."/>
            <person name="Kiss B."/>
            <person name="Kocsube S."/>
            <person name="Kotiranta H."/>
            <person name="LaButti K.M."/>
            <person name="Lechner B.E."/>
            <person name="Liimatainen K."/>
            <person name="Lipzen A."/>
            <person name="Lukacs Z."/>
            <person name="Mihaltcheva S."/>
            <person name="Morgado L.N."/>
            <person name="Niskanen T."/>
            <person name="Noordeloos M.E."/>
            <person name="Ohm R.A."/>
            <person name="Ortiz-Santana B."/>
            <person name="Ovrebo C."/>
            <person name="Racz N."/>
            <person name="Riley R."/>
            <person name="Savchenko A."/>
            <person name="Shiryaev A."/>
            <person name="Soop K."/>
            <person name="Spirin V."/>
            <person name="Szebenyi C."/>
            <person name="Tomsovsky M."/>
            <person name="Tulloss R.E."/>
            <person name="Uehling J."/>
            <person name="Grigoriev I.V."/>
            <person name="Vagvolgyi C."/>
            <person name="Papp T."/>
            <person name="Martin F.M."/>
            <person name="Miettinen O."/>
            <person name="Hibbett D.S."/>
            <person name="Nagy L.G."/>
        </authorList>
    </citation>
    <scope>NUCLEOTIDE SEQUENCE [LARGE SCALE GENOMIC DNA]</scope>
    <source>
        <strain evidence="2 3">FP101781</strain>
    </source>
</reference>
<dbReference type="AlphaFoldDB" id="A0A4Y7TLM2"/>
<proteinExistence type="predicted"/>
<feature type="compositionally biased region" description="Polar residues" evidence="1">
    <location>
        <begin position="216"/>
        <end position="228"/>
    </location>
</feature>
<dbReference type="Proteomes" id="UP000298030">
    <property type="component" value="Unassembled WGS sequence"/>
</dbReference>
<evidence type="ECO:0000313" key="2">
    <source>
        <dbReference type="EMBL" id="TEB34419.1"/>
    </source>
</evidence>